<comment type="caution">
    <text evidence="1">The sequence shown here is derived from an EMBL/GenBank/DDBJ whole genome shotgun (WGS) entry which is preliminary data.</text>
</comment>
<dbReference type="EMBL" id="SBKN01000001">
    <property type="protein sequence ID" value="RXR23901.1"/>
    <property type="molecule type" value="Genomic_DNA"/>
</dbReference>
<dbReference type="OrthoDB" id="795045at2"/>
<gene>
    <name evidence="1" type="ORF">EQG61_00225</name>
</gene>
<dbReference type="Proteomes" id="UP000289857">
    <property type="component" value="Unassembled WGS sequence"/>
</dbReference>
<accession>A0A4Q1KBC1</accession>
<organism evidence="1 2">
    <name type="scientific">Flavobacterium stagni</name>
    <dbReference type="NCBI Taxonomy" id="2506421"/>
    <lineage>
        <taxon>Bacteria</taxon>
        <taxon>Pseudomonadati</taxon>
        <taxon>Bacteroidota</taxon>
        <taxon>Flavobacteriia</taxon>
        <taxon>Flavobacteriales</taxon>
        <taxon>Flavobacteriaceae</taxon>
        <taxon>Flavobacterium</taxon>
    </lineage>
</organism>
<evidence type="ECO:0000313" key="2">
    <source>
        <dbReference type="Proteomes" id="UP000289857"/>
    </source>
</evidence>
<evidence type="ECO:0000313" key="1">
    <source>
        <dbReference type="EMBL" id="RXR23901.1"/>
    </source>
</evidence>
<dbReference type="AlphaFoldDB" id="A0A4Q1KBC1"/>
<keyword evidence="2" id="KW-1185">Reference proteome</keyword>
<dbReference type="InterPro" id="IPR058060">
    <property type="entry name" value="HYC_CC_PP"/>
</dbReference>
<name>A0A4Q1KBC1_9FLAO</name>
<dbReference type="InterPro" id="IPR058512">
    <property type="entry name" value="DUF8199"/>
</dbReference>
<reference evidence="2" key="1">
    <citation type="submission" date="2019-01" db="EMBL/GenBank/DDBJ databases">
        <title>Cytophagaceae bacterium strain CAR-16.</title>
        <authorList>
            <person name="Chen W.-M."/>
        </authorList>
    </citation>
    <scope>NUCLEOTIDE SEQUENCE [LARGE SCALE GENOMIC DNA]</scope>
    <source>
        <strain evidence="2">WWJ-16</strain>
    </source>
</reference>
<dbReference type="NCBIfam" id="NF047658">
    <property type="entry name" value="HYC_CC_PP"/>
    <property type="match status" value="1"/>
</dbReference>
<protein>
    <submittedName>
        <fullName evidence="1">Uncharacterized protein</fullName>
    </submittedName>
</protein>
<dbReference type="Pfam" id="PF26622">
    <property type="entry name" value="DUF8199"/>
    <property type="match status" value="1"/>
</dbReference>
<sequence>MRFQKLFSGTIALLILVAQMGIALHVHYCAGEVASVETVVGSTEFFKDVEQSCCGKSEVKPKKMSCCDDKQLTFKDTSAKVLVKNIAPDFHFVKFEIPGYHFQTVLATPSISSQVLAYYCDAHGPPLYQLYSQFVFYA</sequence>
<proteinExistence type="predicted"/>
<dbReference type="RefSeq" id="WP_129459868.1">
    <property type="nucleotide sequence ID" value="NZ_SBKN01000001.1"/>
</dbReference>